<dbReference type="Pfam" id="PF03807">
    <property type="entry name" value="F420_oxidored"/>
    <property type="match status" value="1"/>
</dbReference>
<dbReference type="InterPro" id="IPR000304">
    <property type="entry name" value="Pyrroline-COOH_reductase"/>
</dbReference>
<name>A0A2A4YKW8_UNCAE</name>
<evidence type="ECO:0000256" key="1">
    <source>
        <dbReference type="ARBA" id="ARBA00005525"/>
    </source>
</evidence>
<evidence type="ECO:0000313" key="10">
    <source>
        <dbReference type="Proteomes" id="UP000217838"/>
    </source>
</evidence>
<dbReference type="PIRSF" id="PIRSF000193">
    <property type="entry name" value="Pyrrol-5-carb_rd"/>
    <property type="match status" value="1"/>
</dbReference>
<dbReference type="Pfam" id="PF14748">
    <property type="entry name" value="P5CR_dimer"/>
    <property type="match status" value="1"/>
</dbReference>
<evidence type="ECO:0000259" key="8">
    <source>
        <dbReference type="Pfam" id="PF14748"/>
    </source>
</evidence>
<dbReference type="HAMAP" id="MF_01925">
    <property type="entry name" value="P5C_reductase"/>
    <property type="match status" value="1"/>
</dbReference>
<feature type="binding site" evidence="6">
    <location>
        <begin position="63"/>
        <end position="66"/>
    </location>
    <ligand>
        <name>NADP(+)</name>
        <dbReference type="ChEBI" id="CHEBI:58349"/>
    </ligand>
</feature>
<dbReference type="NCBIfam" id="TIGR00112">
    <property type="entry name" value="proC"/>
    <property type="match status" value="1"/>
</dbReference>
<proteinExistence type="inferred from homology"/>
<evidence type="ECO:0000256" key="6">
    <source>
        <dbReference type="PIRSR" id="PIRSR000193-1"/>
    </source>
</evidence>
<feature type="domain" description="Pyrroline-5-carboxylate reductase catalytic N-terminal" evidence="7">
    <location>
        <begin position="3"/>
        <end position="93"/>
    </location>
</feature>
<keyword evidence="4" id="KW-0641">Proline biosynthesis</keyword>
<comment type="subcellular location">
    <subcellularLocation>
        <location evidence="4">Cytoplasm</location>
    </subcellularLocation>
</comment>
<accession>A0A2A4YKW8</accession>
<dbReference type="GO" id="GO:0005737">
    <property type="term" value="C:cytoplasm"/>
    <property type="evidence" value="ECO:0007669"/>
    <property type="project" value="UniProtKB-SubCell"/>
</dbReference>
<dbReference type="GO" id="GO:0004735">
    <property type="term" value="F:pyrroline-5-carboxylate reductase activity"/>
    <property type="evidence" value="ECO:0007669"/>
    <property type="project" value="UniProtKB-UniRule"/>
</dbReference>
<comment type="caution">
    <text evidence="9">The sequence shown here is derived from an EMBL/GenBank/DDBJ whole genome shotgun (WGS) entry which is preliminary data.</text>
</comment>
<dbReference type="GO" id="GO:0055129">
    <property type="term" value="P:L-proline biosynthetic process"/>
    <property type="evidence" value="ECO:0007669"/>
    <property type="project" value="UniProtKB-UniRule"/>
</dbReference>
<protein>
    <recommendedName>
        <fullName evidence="4 5">Pyrroline-5-carboxylate reductase</fullName>
        <shortName evidence="4">P5C reductase</shortName>
        <shortName evidence="4">P5CR</shortName>
        <ecNumber evidence="4 5">1.5.1.2</ecNumber>
    </recommendedName>
    <alternativeName>
        <fullName evidence="4">PCA reductase</fullName>
    </alternativeName>
</protein>
<keyword evidence="2 4" id="KW-0521">NADP</keyword>
<comment type="function">
    <text evidence="4">Catalyzes the reduction of 1-pyrroline-5-carboxylate (PCA) to L-proline.</text>
</comment>
<dbReference type="FunFam" id="1.10.3730.10:FF:000001">
    <property type="entry name" value="Pyrroline-5-carboxylate reductase"/>
    <property type="match status" value="1"/>
</dbReference>
<organism evidence="9 10">
    <name type="scientific">Aerophobetes bacterium</name>
    <dbReference type="NCBI Taxonomy" id="2030807"/>
    <lineage>
        <taxon>Bacteria</taxon>
        <taxon>Candidatus Aerophobota</taxon>
    </lineage>
</organism>
<dbReference type="Gene3D" id="3.40.50.720">
    <property type="entry name" value="NAD(P)-binding Rossmann-like Domain"/>
    <property type="match status" value="1"/>
</dbReference>
<dbReference type="PANTHER" id="PTHR11645:SF0">
    <property type="entry name" value="PYRROLINE-5-CARBOXYLATE REDUCTASE 3"/>
    <property type="match status" value="1"/>
</dbReference>
<dbReference type="EMBL" id="NVUU01000017">
    <property type="protein sequence ID" value="PCI95483.1"/>
    <property type="molecule type" value="Genomic_DNA"/>
</dbReference>
<dbReference type="InterPro" id="IPR029036">
    <property type="entry name" value="P5CR_dimer"/>
</dbReference>
<dbReference type="InterPro" id="IPR008927">
    <property type="entry name" value="6-PGluconate_DH-like_C_sf"/>
</dbReference>
<keyword evidence="4" id="KW-0028">Amino-acid biosynthesis</keyword>
<keyword evidence="4" id="KW-0963">Cytoplasm</keyword>
<feature type="domain" description="Pyrroline-5-carboxylate reductase dimerisation" evidence="8">
    <location>
        <begin position="155"/>
        <end position="255"/>
    </location>
</feature>
<comment type="catalytic activity">
    <reaction evidence="4">
        <text>L-proline + NADP(+) = (S)-1-pyrroline-5-carboxylate + NADPH + 2 H(+)</text>
        <dbReference type="Rhea" id="RHEA:14109"/>
        <dbReference type="ChEBI" id="CHEBI:15378"/>
        <dbReference type="ChEBI" id="CHEBI:17388"/>
        <dbReference type="ChEBI" id="CHEBI:57783"/>
        <dbReference type="ChEBI" id="CHEBI:58349"/>
        <dbReference type="ChEBI" id="CHEBI:60039"/>
        <dbReference type="EC" id="1.5.1.2"/>
    </reaction>
</comment>
<comment type="catalytic activity">
    <reaction evidence="4">
        <text>L-proline + NAD(+) = (S)-1-pyrroline-5-carboxylate + NADH + 2 H(+)</text>
        <dbReference type="Rhea" id="RHEA:14105"/>
        <dbReference type="ChEBI" id="CHEBI:15378"/>
        <dbReference type="ChEBI" id="CHEBI:17388"/>
        <dbReference type="ChEBI" id="CHEBI:57540"/>
        <dbReference type="ChEBI" id="CHEBI:57945"/>
        <dbReference type="ChEBI" id="CHEBI:60039"/>
        <dbReference type="EC" id="1.5.1.2"/>
    </reaction>
</comment>
<comment type="similarity">
    <text evidence="1 4">Belongs to the pyrroline-5-carboxylate reductase family.</text>
</comment>
<dbReference type="AlphaFoldDB" id="A0A2A4YKW8"/>
<evidence type="ECO:0000259" key="7">
    <source>
        <dbReference type="Pfam" id="PF03807"/>
    </source>
</evidence>
<evidence type="ECO:0000256" key="3">
    <source>
        <dbReference type="ARBA" id="ARBA00023002"/>
    </source>
</evidence>
<dbReference type="InterPro" id="IPR036291">
    <property type="entry name" value="NAD(P)-bd_dom_sf"/>
</dbReference>
<dbReference type="Gene3D" id="1.10.3730.10">
    <property type="entry name" value="ProC C-terminal domain-like"/>
    <property type="match status" value="1"/>
</dbReference>
<reference evidence="10" key="1">
    <citation type="submission" date="2017-08" db="EMBL/GenBank/DDBJ databases">
        <title>A dynamic microbial community with high functional redundancy inhabits the cold, oxic subseafloor aquifer.</title>
        <authorList>
            <person name="Tully B.J."/>
            <person name="Wheat C.G."/>
            <person name="Glazer B.T."/>
            <person name="Huber J.A."/>
        </authorList>
    </citation>
    <scope>NUCLEOTIDE SEQUENCE [LARGE SCALE GENOMIC DNA]</scope>
</reference>
<dbReference type="SUPFAM" id="SSF48179">
    <property type="entry name" value="6-phosphogluconate dehydrogenase C-terminal domain-like"/>
    <property type="match status" value="1"/>
</dbReference>
<evidence type="ECO:0000256" key="5">
    <source>
        <dbReference type="NCBIfam" id="TIGR00112"/>
    </source>
</evidence>
<comment type="pathway">
    <text evidence="4">Amino-acid biosynthesis; L-proline biosynthesis; L-proline from L-glutamate 5-semialdehyde: step 1/1.</text>
</comment>
<evidence type="ECO:0000256" key="4">
    <source>
        <dbReference type="HAMAP-Rule" id="MF_01925"/>
    </source>
</evidence>
<dbReference type="EC" id="1.5.1.2" evidence="4 5"/>
<evidence type="ECO:0000256" key="2">
    <source>
        <dbReference type="ARBA" id="ARBA00022857"/>
    </source>
</evidence>
<evidence type="ECO:0000313" key="9">
    <source>
        <dbReference type="EMBL" id="PCI95483.1"/>
    </source>
</evidence>
<keyword evidence="3 4" id="KW-0560">Oxidoreductase</keyword>
<dbReference type="Proteomes" id="UP000217838">
    <property type="component" value="Unassembled WGS sequence"/>
</dbReference>
<feature type="binding site" evidence="6">
    <location>
        <position position="29"/>
    </location>
    <ligand>
        <name>NADP(+)</name>
        <dbReference type="ChEBI" id="CHEBI:58349"/>
    </ligand>
</feature>
<dbReference type="PANTHER" id="PTHR11645">
    <property type="entry name" value="PYRROLINE-5-CARBOXYLATE REDUCTASE"/>
    <property type="match status" value="1"/>
</dbReference>
<dbReference type="UniPathway" id="UPA00098">
    <property type="reaction ID" value="UER00361"/>
</dbReference>
<feature type="binding site" evidence="6">
    <location>
        <begin position="6"/>
        <end position="11"/>
    </location>
    <ligand>
        <name>NADP(+)</name>
        <dbReference type="ChEBI" id="CHEBI:58349"/>
    </ligand>
</feature>
<dbReference type="InterPro" id="IPR028939">
    <property type="entry name" value="P5C_Rdtase_cat_N"/>
</dbReference>
<dbReference type="SUPFAM" id="SSF51735">
    <property type="entry name" value="NAD(P)-binding Rossmann-fold domains"/>
    <property type="match status" value="1"/>
</dbReference>
<sequence length="257" mass="27566">MNIAIIGCGVMGSSLARNITNVKKMILCTRHVKCLSTLKTELKCEVTDDACYAYENADIVILAVKPKSLHTVAEELCRSASSKPKLILSILAGVTLETLKESFPNDKCVRIMPSLPLIVQRGVMAVSFDSDVNQSDKKHTSELLSGLGIIAIVPEKLFDPITVLASSGPGYICMFLEAMVDAGVHMGLKSREAKAYAIETMLGTAKLLQDEDLSLSELKHQVASPSGATIEALVSMEKSGVRSGIIHGMIAAFEKLS</sequence>
<gene>
    <name evidence="4 9" type="primary">proC</name>
    <name evidence="9" type="ORF">COB11_02015</name>
</gene>